<reference evidence="10 11" key="1">
    <citation type="submission" date="2019-04" db="EMBL/GenBank/DDBJ databases">
        <title>Genome sequencing of Clostridium botulinum Groups I-IV and Clostridium butyricum.</title>
        <authorList>
            <person name="Brunt J."/>
            <person name="Van Vliet A.H.M."/>
            <person name="Stringer S.C."/>
            <person name="Carter A.T."/>
            <person name="Peck M.W."/>
        </authorList>
    </citation>
    <scope>NUCLEOTIDE SEQUENCE [LARGE SCALE GENOMIC DNA]</scope>
    <source>
        <strain evidence="10 11">IFR 18/094</strain>
    </source>
</reference>
<dbReference type="GO" id="GO:0006508">
    <property type="term" value="P:proteolysis"/>
    <property type="evidence" value="ECO:0007669"/>
    <property type="project" value="UniProtKB-KW"/>
</dbReference>
<dbReference type="Gene3D" id="3.40.1830.10">
    <property type="entry name" value="Thermophilic metalloprotease (M29)"/>
    <property type="match status" value="1"/>
</dbReference>
<gene>
    <name evidence="10" type="ORF">FDF74_01085</name>
</gene>
<dbReference type="Proteomes" id="UP000473885">
    <property type="component" value="Unassembled WGS sequence"/>
</dbReference>
<organism evidence="10 11">
    <name type="scientific">Clostridium niameyense</name>
    <dbReference type="NCBI Taxonomy" id="1622073"/>
    <lineage>
        <taxon>Bacteria</taxon>
        <taxon>Bacillati</taxon>
        <taxon>Bacillota</taxon>
        <taxon>Clostridia</taxon>
        <taxon>Eubacteriales</taxon>
        <taxon>Clostridiaceae</taxon>
        <taxon>Clostridium</taxon>
    </lineage>
</organism>
<evidence type="ECO:0000256" key="1">
    <source>
        <dbReference type="ARBA" id="ARBA00001941"/>
    </source>
</evidence>
<evidence type="ECO:0000256" key="7">
    <source>
        <dbReference type="ARBA" id="ARBA00022723"/>
    </source>
</evidence>
<evidence type="ECO:0000313" key="11">
    <source>
        <dbReference type="Proteomes" id="UP000473885"/>
    </source>
</evidence>
<comment type="cofactor">
    <cofactor evidence="1">
        <name>Co(2+)</name>
        <dbReference type="ChEBI" id="CHEBI:48828"/>
    </cofactor>
</comment>
<evidence type="ECO:0000256" key="6">
    <source>
        <dbReference type="ARBA" id="ARBA00022670"/>
    </source>
</evidence>
<sequence>MDNFEILLEKYANLIVKVGINIQENQTLVINSPIECNYFTRIVAKKAYENGAKNVHVRWHDEELALIKYMNAPEKAFHEFPSWEATGLETLAEEGAAFLSISASNPELFKNVDPKRIAISNKTKSTALKKYSNYIMNSTVTWSVISIPTKAWAKKVFPNDNPDIALEKLWGNIFKIVRIDKENPIKAWENHLENLTKKVNFLNEKNFKKLYYKSKDTDLTIELPEDHIWCGGGEYSSKHIYFVANMPTEEVFTLPLKTGVNGVVKSTKPLNYSGNLINNFTLTFKEGKIIDYSAKEGYETLKKLIDTDEGSHYLGEVALVPHDSPISNSDIIFYNTLFDENASCHLALGEAYPICLKNGDNMTEEELEKAGANNSLTHVDFMIGSLDLNIIGETNSGEKIDIFKNGNWAF</sequence>
<dbReference type="Pfam" id="PF02073">
    <property type="entry name" value="Peptidase_M29"/>
    <property type="match status" value="1"/>
</dbReference>
<name>A0A6M0R7Y1_9CLOT</name>
<dbReference type="PANTHER" id="PTHR34448:SF3">
    <property type="entry name" value="AMINOPEPTIDASE AMPS"/>
    <property type="match status" value="1"/>
</dbReference>
<dbReference type="EMBL" id="SXDP01000001">
    <property type="protein sequence ID" value="NEZ45800.1"/>
    <property type="molecule type" value="Genomic_DNA"/>
</dbReference>
<keyword evidence="7" id="KW-0479">Metal-binding</keyword>
<keyword evidence="9" id="KW-0482">Metalloprotease</keyword>
<evidence type="ECO:0000256" key="3">
    <source>
        <dbReference type="ARBA" id="ARBA00001947"/>
    </source>
</evidence>
<dbReference type="RefSeq" id="WP_163248197.1">
    <property type="nucleotide sequence ID" value="NZ_SXDP01000001.1"/>
</dbReference>
<dbReference type="InterPro" id="IPR035097">
    <property type="entry name" value="M29_N-terminal"/>
</dbReference>
<evidence type="ECO:0000256" key="5">
    <source>
        <dbReference type="ARBA" id="ARBA00022438"/>
    </source>
</evidence>
<dbReference type="GO" id="GO:0008237">
    <property type="term" value="F:metallopeptidase activity"/>
    <property type="evidence" value="ECO:0007669"/>
    <property type="project" value="UniProtKB-KW"/>
</dbReference>
<evidence type="ECO:0000313" key="10">
    <source>
        <dbReference type="EMBL" id="NEZ45800.1"/>
    </source>
</evidence>
<dbReference type="GO" id="GO:0046872">
    <property type="term" value="F:metal ion binding"/>
    <property type="evidence" value="ECO:0007669"/>
    <property type="project" value="UniProtKB-KW"/>
</dbReference>
<protein>
    <submittedName>
        <fullName evidence="10">Aminopeptidase</fullName>
    </submittedName>
</protein>
<dbReference type="PRINTS" id="PR00919">
    <property type="entry name" value="THERMOPTASE"/>
</dbReference>
<dbReference type="SUPFAM" id="SSF144052">
    <property type="entry name" value="Thermophilic metalloprotease-like"/>
    <property type="match status" value="1"/>
</dbReference>
<keyword evidence="11" id="KW-1185">Reference proteome</keyword>
<dbReference type="AlphaFoldDB" id="A0A6M0R7Y1"/>
<dbReference type="GO" id="GO:0004177">
    <property type="term" value="F:aminopeptidase activity"/>
    <property type="evidence" value="ECO:0007669"/>
    <property type="project" value="UniProtKB-KW"/>
</dbReference>
<dbReference type="PANTHER" id="PTHR34448">
    <property type="entry name" value="AMINOPEPTIDASE"/>
    <property type="match status" value="1"/>
</dbReference>
<comment type="similarity">
    <text evidence="4">Belongs to the peptidase M29 family.</text>
</comment>
<keyword evidence="6" id="KW-0645">Protease</keyword>
<evidence type="ECO:0000256" key="9">
    <source>
        <dbReference type="ARBA" id="ARBA00023049"/>
    </source>
</evidence>
<comment type="cofactor">
    <cofactor evidence="2">
        <name>Mg(2+)</name>
        <dbReference type="ChEBI" id="CHEBI:18420"/>
    </cofactor>
</comment>
<comment type="cofactor">
    <cofactor evidence="3">
        <name>Zn(2+)</name>
        <dbReference type="ChEBI" id="CHEBI:29105"/>
    </cofactor>
</comment>
<proteinExistence type="inferred from homology"/>
<keyword evidence="5 10" id="KW-0031">Aminopeptidase</keyword>
<comment type="caution">
    <text evidence="10">The sequence shown here is derived from an EMBL/GenBank/DDBJ whole genome shotgun (WGS) entry which is preliminary data.</text>
</comment>
<keyword evidence="8" id="KW-0378">Hydrolase</keyword>
<evidence type="ECO:0000256" key="4">
    <source>
        <dbReference type="ARBA" id="ARBA00008236"/>
    </source>
</evidence>
<evidence type="ECO:0000256" key="8">
    <source>
        <dbReference type="ARBA" id="ARBA00022801"/>
    </source>
</evidence>
<accession>A0A6M0R7Y1</accession>
<dbReference type="InterPro" id="IPR052170">
    <property type="entry name" value="M29_Exopeptidase"/>
</dbReference>
<evidence type="ECO:0000256" key="2">
    <source>
        <dbReference type="ARBA" id="ARBA00001946"/>
    </source>
</evidence>
<dbReference type="InterPro" id="IPR000787">
    <property type="entry name" value="Peptidase_M29"/>
</dbReference>